<gene>
    <name evidence="2" type="ORF">O987_25530</name>
</gene>
<evidence type="ECO:0000313" key="3">
    <source>
        <dbReference type="Proteomes" id="UP000028782"/>
    </source>
</evidence>
<dbReference type="RefSeq" id="WP_144244973.1">
    <property type="nucleotide sequence ID" value="NZ_CP006704.1"/>
</dbReference>
<feature type="signal peptide" evidence="1">
    <location>
        <begin position="1"/>
        <end position="30"/>
    </location>
</feature>
<dbReference type="AlphaFoldDB" id="A0A076PWV5"/>
<organism evidence="2 3">
    <name type="scientific">Comamonas testosteroni TK102</name>
    <dbReference type="NCBI Taxonomy" id="1392005"/>
    <lineage>
        <taxon>Bacteria</taxon>
        <taxon>Pseudomonadati</taxon>
        <taxon>Pseudomonadota</taxon>
        <taxon>Betaproteobacteria</taxon>
        <taxon>Burkholderiales</taxon>
        <taxon>Comamonadaceae</taxon>
        <taxon>Comamonas</taxon>
    </lineage>
</organism>
<evidence type="ECO:0000313" key="2">
    <source>
        <dbReference type="EMBL" id="AIJ49176.1"/>
    </source>
</evidence>
<evidence type="ECO:0008006" key="4">
    <source>
        <dbReference type="Google" id="ProtNLM"/>
    </source>
</evidence>
<dbReference type="InterPro" id="IPR014956">
    <property type="entry name" value="ParBc_2"/>
</dbReference>
<proteinExistence type="predicted"/>
<keyword evidence="1" id="KW-0732">Signal</keyword>
<protein>
    <recommendedName>
        <fullName evidence="4">Chromosome partitioning protein ParB</fullName>
    </recommendedName>
</protein>
<feature type="chain" id="PRO_5001716126" description="Chromosome partitioning protein ParB" evidence="1">
    <location>
        <begin position="31"/>
        <end position="741"/>
    </location>
</feature>
<dbReference type="Gene3D" id="3.90.1530.10">
    <property type="entry name" value="Conserved hypothetical protein from pyrococcus furiosus pfu- 392566-001, ParB domain"/>
    <property type="match status" value="1"/>
</dbReference>
<accession>A0A076PWV5</accession>
<sequence>MRLNPPTPAGAAFRSLAQVSVLAAASAALAACGGGDGSPAPAPVPAPAPAPALAPLAGGSSYLGTLSFGDTVALSLDSTTKQITLRFVDSRFGLAGAITSVYSVDANGQFMAQTFQAVAGSNLPGALVSRLSDVTLRFSAETGLVTGNVDGLPNLLDTSATSTASLQGVLTASNQGAAQISALAGTYNYLRNEAVYSASGKPGAPSASAGQLRIANDGVVRVCPGQGASDTCTNGITGRVTVDPDQSTYPGALVLELGGQRIGRAVVGKRSDGAAISVDVYSAAAGGSFTSGNWTLQSAAMAPVAATALDGEWLCTHPEQASTGRSMRHYVSIGNGLLQTDTIDIDLKLRANAASGTGVAAHGLFGGQWAGGKGAARTLLPVSANSFYYAGSSGPADTDTSALGACQRLPEQAELPKYLDKSAASTDPVMITLADALPTQPAIGYDQIYYKQGRYTHTATGNVASSQWQKAFDDLCEDSGQDSTAKNGITASSKLNDRSSFTCKAQVANYQSLLKTAVVGPKGQLFLTDGHHSFTSLWEAPNSNGNVATGLAGGQVQMPVMIKGNYKDANNASFWRTMRANKFVWLKLPDGSSITPADLPRQLGLSNGLKDDPFRSLVYFTREVGYNKPVNPSEFLEFYWSEWLQASPRSFKLSQYKLSQAGNGSDGGYMQAIKDASNLMLAANPSEMIGASGYNAVQMGQMTAFGTATYADLSTPKPADGKKAGKLAYALEYRASLGSAK</sequence>
<dbReference type="InterPro" id="IPR036086">
    <property type="entry name" value="ParB/Sulfiredoxin_sf"/>
</dbReference>
<evidence type="ECO:0000256" key="1">
    <source>
        <dbReference type="SAM" id="SignalP"/>
    </source>
</evidence>
<reference evidence="2 3" key="1">
    <citation type="journal article" date="2014" name="Genome Announc.">
        <title>Complete Genome Sequence of Polychlorinated Biphenyl Degrader Comamonas testosteroni TK102 (NBRC 109938).</title>
        <authorList>
            <person name="Fukuda K."/>
            <person name="Hosoyama A."/>
            <person name="Tsuchikane K."/>
            <person name="Ohji S."/>
            <person name="Yamazoe A."/>
            <person name="Fujita N."/>
            <person name="Shintani M."/>
            <person name="Kimbara K."/>
        </authorList>
    </citation>
    <scope>NUCLEOTIDE SEQUENCE [LARGE SCALE GENOMIC DNA]</scope>
    <source>
        <strain evidence="2">TK102</strain>
    </source>
</reference>
<name>A0A076PWV5_COMTE</name>
<dbReference type="CDD" id="cd16390">
    <property type="entry name" value="ParB_N_Srx_like"/>
    <property type="match status" value="1"/>
</dbReference>
<dbReference type="EMBL" id="CP006704">
    <property type="protein sequence ID" value="AIJ49176.1"/>
    <property type="molecule type" value="Genomic_DNA"/>
</dbReference>
<dbReference type="KEGG" id="ctes:O987_25530"/>
<dbReference type="Pfam" id="PF08857">
    <property type="entry name" value="ParBc_2"/>
    <property type="match status" value="1"/>
</dbReference>
<dbReference type="HOGENOM" id="CLU_374589_0_0_4"/>
<dbReference type="PROSITE" id="PS51257">
    <property type="entry name" value="PROKAR_LIPOPROTEIN"/>
    <property type="match status" value="1"/>
</dbReference>
<dbReference type="SUPFAM" id="SSF110849">
    <property type="entry name" value="ParB/Sulfiredoxin"/>
    <property type="match status" value="1"/>
</dbReference>
<dbReference type="Proteomes" id="UP000028782">
    <property type="component" value="Chromosome"/>
</dbReference>